<dbReference type="NCBIfam" id="TIGR03366">
    <property type="entry name" value="HpnZ_proposed"/>
    <property type="match status" value="1"/>
</dbReference>
<evidence type="ECO:0000313" key="10">
    <source>
        <dbReference type="EMBL" id="AZG48060.1"/>
    </source>
</evidence>
<dbReference type="EC" id="1.1.1.1" evidence="3"/>
<sequence>MDSFAPRLTRAAVWRGDRVDLVDMVMPRPVRDEVVVRIRLATVCGSDLHTVTGRRQSPCPSILGHESVGDVVATGPEASVAVGERVIWSVTVVCGQCARCRQGFTAKCERVRKVGHEPFDGDWPLSGGYAEHILLPSGTTIVTVPDRMPDAVAAPAACSTATVMAALEQAGELRDRRVLVVGAGMLGVTAVAAATERGAHVLIAERDSERRSSAESFGASADDGEPVDAAIDFTGSAQAVRAGYHRLDVGGVLVLAGSVAPGPTLAIDPEQVVRRWLTIRGIHNYEPRHLQQAVDFLDATRHRYPWADLVTEPVALADIATALRPPPVGRLRVAVAGQTADQLGG</sequence>
<keyword evidence="4" id="KW-0479">Metal-binding</keyword>
<name>A0A3G8JV71_9ACTN</name>
<reference evidence="10 11" key="1">
    <citation type="submission" date="2018-11" db="EMBL/GenBank/DDBJ databases">
        <title>Gordonia insulae sp. nov., isolated from an island soil.</title>
        <authorList>
            <person name="Kim Y.S."/>
            <person name="Kim S.B."/>
        </authorList>
    </citation>
    <scope>NUCLEOTIDE SEQUENCE [LARGE SCALE GENOMIC DNA]</scope>
    <source>
        <strain evidence="10 11">MMS17-SY073</strain>
    </source>
</reference>
<accession>A0A3G8JV71</accession>
<dbReference type="Pfam" id="PF08240">
    <property type="entry name" value="ADH_N"/>
    <property type="match status" value="1"/>
</dbReference>
<dbReference type="InterPro" id="IPR036291">
    <property type="entry name" value="NAD(P)-bd_dom_sf"/>
</dbReference>
<dbReference type="PROSITE" id="PS00059">
    <property type="entry name" value="ADH_ZINC"/>
    <property type="match status" value="1"/>
</dbReference>
<organism evidence="10 11">
    <name type="scientific">Gordonia insulae</name>
    <dbReference type="NCBI Taxonomy" id="2420509"/>
    <lineage>
        <taxon>Bacteria</taxon>
        <taxon>Bacillati</taxon>
        <taxon>Actinomycetota</taxon>
        <taxon>Actinomycetes</taxon>
        <taxon>Mycobacteriales</taxon>
        <taxon>Gordoniaceae</taxon>
        <taxon>Gordonia</taxon>
    </lineage>
</organism>
<evidence type="ECO:0000256" key="1">
    <source>
        <dbReference type="ARBA" id="ARBA00001947"/>
    </source>
</evidence>
<dbReference type="Gene3D" id="3.40.50.720">
    <property type="entry name" value="NAD(P)-binding Rossmann-like Domain"/>
    <property type="match status" value="1"/>
</dbReference>
<dbReference type="GO" id="GO:0008270">
    <property type="term" value="F:zinc ion binding"/>
    <property type="evidence" value="ECO:0007669"/>
    <property type="project" value="InterPro"/>
</dbReference>
<evidence type="ECO:0000313" key="11">
    <source>
        <dbReference type="Proteomes" id="UP000271469"/>
    </source>
</evidence>
<dbReference type="SUPFAM" id="SSF50129">
    <property type="entry name" value="GroES-like"/>
    <property type="match status" value="1"/>
</dbReference>
<protein>
    <recommendedName>
        <fullName evidence="3">alcohol dehydrogenase</fullName>
        <ecNumber evidence="3">1.1.1.1</ecNumber>
    </recommendedName>
</protein>
<dbReference type="InterPro" id="IPR017743">
    <property type="entry name" value="ADH_phosphonate_catab-assoc"/>
</dbReference>
<dbReference type="OrthoDB" id="3987021at2"/>
<evidence type="ECO:0000256" key="6">
    <source>
        <dbReference type="ARBA" id="ARBA00023002"/>
    </source>
</evidence>
<evidence type="ECO:0000256" key="7">
    <source>
        <dbReference type="ARBA" id="ARBA00023027"/>
    </source>
</evidence>
<dbReference type="PANTHER" id="PTHR42940:SF3">
    <property type="entry name" value="ALCOHOL DEHYDROGENASE 1-RELATED"/>
    <property type="match status" value="1"/>
</dbReference>
<dbReference type="Pfam" id="PF16912">
    <property type="entry name" value="Glu_dehyd_C"/>
    <property type="match status" value="1"/>
</dbReference>
<dbReference type="Gene3D" id="3.90.180.10">
    <property type="entry name" value="Medium-chain alcohol dehydrogenases, catalytic domain"/>
    <property type="match status" value="1"/>
</dbReference>
<dbReference type="PANTHER" id="PTHR42940">
    <property type="entry name" value="ALCOHOL DEHYDROGENASE 1-RELATED"/>
    <property type="match status" value="1"/>
</dbReference>
<dbReference type="AlphaFoldDB" id="A0A3G8JV71"/>
<dbReference type="GO" id="GO:0004022">
    <property type="term" value="F:alcohol dehydrogenase (NAD+) activity"/>
    <property type="evidence" value="ECO:0007669"/>
    <property type="project" value="UniProtKB-EC"/>
</dbReference>
<keyword evidence="6 10" id="KW-0560">Oxidoreductase</keyword>
<dbReference type="Proteomes" id="UP000271469">
    <property type="component" value="Chromosome"/>
</dbReference>
<keyword evidence="7" id="KW-0520">NAD</keyword>
<dbReference type="EMBL" id="CP033972">
    <property type="protein sequence ID" value="AZG48060.1"/>
    <property type="molecule type" value="Genomic_DNA"/>
</dbReference>
<dbReference type="SUPFAM" id="SSF51735">
    <property type="entry name" value="NAD(P)-binding Rossmann-fold domains"/>
    <property type="match status" value="1"/>
</dbReference>
<proteinExistence type="inferred from homology"/>
<evidence type="ECO:0000259" key="8">
    <source>
        <dbReference type="Pfam" id="PF08240"/>
    </source>
</evidence>
<dbReference type="CDD" id="cd08231">
    <property type="entry name" value="MDR_TM0436_like"/>
    <property type="match status" value="1"/>
</dbReference>
<dbReference type="GO" id="GO:0005737">
    <property type="term" value="C:cytoplasm"/>
    <property type="evidence" value="ECO:0007669"/>
    <property type="project" value="TreeGrafter"/>
</dbReference>
<dbReference type="KEGG" id="gom:D7316_04673"/>
<evidence type="ECO:0000256" key="4">
    <source>
        <dbReference type="ARBA" id="ARBA00022723"/>
    </source>
</evidence>
<evidence type="ECO:0000256" key="2">
    <source>
        <dbReference type="ARBA" id="ARBA00008072"/>
    </source>
</evidence>
<keyword evidence="11" id="KW-1185">Reference proteome</keyword>
<dbReference type="InterPro" id="IPR031640">
    <property type="entry name" value="Glu_dehyd_C"/>
</dbReference>
<evidence type="ECO:0000256" key="5">
    <source>
        <dbReference type="ARBA" id="ARBA00022833"/>
    </source>
</evidence>
<feature type="domain" description="Alcohol dehydrogenase-like N-terminal" evidence="8">
    <location>
        <begin position="32"/>
        <end position="146"/>
    </location>
</feature>
<comment type="similarity">
    <text evidence="2">Belongs to the zinc-containing alcohol dehydrogenase family.</text>
</comment>
<dbReference type="InterPro" id="IPR011032">
    <property type="entry name" value="GroES-like_sf"/>
</dbReference>
<dbReference type="InterPro" id="IPR002328">
    <property type="entry name" value="ADH_Zn_CS"/>
</dbReference>
<gene>
    <name evidence="10" type="primary">tdh</name>
    <name evidence="10" type="ORF">D7316_04673</name>
</gene>
<dbReference type="InterPro" id="IPR013154">
    <property type="entry name" value="ADH-like_N"/>
</dbReference>
<keyword evidence="5" id="KW-0862">Zinc</keyword>
<dbReference type="RefSeq" id="WP_124710330.1">
    <property type="nucleotide sequence ID" value="NZ_CP033972.1"/>
</dbReference>
<comment type="cofactor">
    <cofactor evidence="1">
        <name>Zn(2+)</name>
        <dbReference type="ChEBI" id="CHEBI:29105"/>
    </cofactor>
</comment>
<feature type="domain" description="Glucose dehydrogenase C-terminal" evidence="9">
    <location>
        <begin position="167"/>
        <end position="323"/>
    </location>
</feature>
<evidence type="ECO:0000256" key="3">
    <source>
        <dbReference type="ARBA" id="ARBA00013190"/>
    </source>
</evidence>
<evidence type="ECO:0000259" key="9">
    <source>
        <dbReference type="Pfam" id="PF16912"/>
    </source>
</evidence>